<dbReference type="InterPro" id="IPR007080">
    <property type="entry name" value="RNA_pol_Rpb1_1"/>
</dbReference>
<dbReference type="Gene3D" id="1.10.132.30">
    <property type="match status" value="1"/>
</dbReference>
<keyword evidence="6" id="KW-0479">Metal-binding</keyword>
<dbReference type="InterPro" id="IPR038120">
    <property type="entry name" value="Rpb1_funnel_sf"/>
</dbReference>
<dbReference type="InterPro" id="IPR036910">
    <property type="entry name" value="HMG_box_dom_sf"/>
</dbReference>
<evidence type="ECO:0000313" key="14">
    <source>
        <dbReference type="EMBL" id="CAD5215805.1"/>
    </source>
</evidence>
<proteinExistence type="inferred from homology"/>
<dbReference type="SMART" id="SM00663">
    <property type="entry name" value="RPOLA_N"/>
    <property type="match status" value="1"/>
</dbReference>
<dbReference type="Proteomes" id="UP000659654">
    <property type="component" value="Unassembled WGS sequence"/>
</dbReference>
<evidence type="ECO:0000256" key="6">
    <source>
        <dbReference type="ARBA" id="ARBA00022723"/>
    </source>
</evidence>
<evidence type="ECO:0000313" key="15">
    <source>
        <dbReference type="Proteomes" id="UP000095284"/>
    </source>
</evidence>
<evidence type="ECO:0000256" key="7">
    <source>
        <dbReference type="ARBA" id="ARBA00022833"/>
    </source>
</evidence>
<reference evidence="17" key="1">
    <citation type="submission" date="2016-11" db="UniProtKB">
        <authorList>
            <consortium name="WormBaseParasite"/>
        </authorList>
    </citation>
    <scope>IDENTIFICATION</scope>
</reference>
<evidence type="ECO:0000256" key="11">
    <source>
        <dbReference type="RuleBase" id="RU004279"/>
    </source>
</evidence>
<evidence type="ECO:0000256" key="10">
    <source>
        <dbReference type="ARBA" id="ARBA00023242"/>
    </source>
</evidence>
<evidence type="ECO:0000256" key="12">
    <source>
        <dbReference type="SAM" id="MobiDB-lite"/>
    </source>
</evidence>
<keyword evidence="7" id="KW-0862">Zinc</keyword>
<feature type="compositionally biased region" description="Acidic residues" evidence="12">
    <location>
        <begin position="1366"/>
        <end position="1399"/>
    </location>
</feature>
<dbReference type="WBParaSite" id="BXY_1710900.1">
    <property type="protein sequence ID" value="BXY_1710900.1"/>
    <property type="gene ID" value="BXY_1710900"/>
</dbReference>
<feature type="domain" description="RNA polymerase N-terminal" evidence="13">
    <location>
        <begin position="279"/>
        <end position="607"/>
    </location>
</feature>
<comment type="similarity">
    <text evidence="2 11">Belongs to the RNA polymerase beta' chain family.</text>
</comment>
<dbReference type="InterPro" id="IPR045867">
    <property type="entry name" value="DNA-dir_RpoC_beta_prime"/>
</dbReference>
<dbReference type="Pfam" id="PF04983">
    <property type="entry name" value="RNA_pol_Rpb1_3"/>
    <property type="match status" value="1"/>
</dbReference>
<dbReference type="InterPro" id="IPR007083">
    <property type="entry name" value="RNA_pol_Rpb1_4"/>
</dbReference>
<dbReference type="Proteomes" id="UP000582659">
    <property type="component" value="Unassembled WGS sequence"/>
</dbReference>
<comment type="function">
    <text evidence="11">DNA-dependent RNA polymerase catalyzes the transcription of DNA into RNA using the four ribonucleoside triphosphates as substrates.</text>
</comment>
<dbReference type="InterPro" id="IPR044893">
    <property type="entry name" value="RNA_pol_Rpb1_clamp_domain"/>
</dbReference>
<dbReference type="OrthoDB" id="270392at2759"/>
<sequence length="1640" mass="185509">MTSLYDLNPGEIPHKELNRLAFRCYTKEEIEKLSVIQVTQTKTFDNAGFPVRNGLYDPLFGPTEMIDNCETCGLRAQYCPGHFGHMKLNMPVFNPMLFPITFEIMKGACVHCHRFFLSKDKKPDSEVRDEEETVAMKARASCPHCKYRAPTIRNDFMTTMLLDFAAAKAKGLKNVKTKVRATSDDDDDSFEKSTIDTSLDDSKNVFTQSTLNITNTKDTLELQLKQVRTGKVDKLAWRALEVRDHFRLLWKNENVVIKKLYPFFGYIEENKPSKNCPMDVLFMETILIPPTKFRPVRFFAGAKYESSATVIFRKILEADQLLSMVKISIKSNKEFMNVKELLEARVQGKTLNEKLYNAYVTLQQATNNLYDRDSNPLGKGNGEKGLKQIVEKKEGLFRMNMMGKRVNYACRSVITPDPYLDVDEIGIPEIFAKKLSFPEPFCYFNASKLRKQVENGPDTYPGANFVQKLGKAKEILAKEVERAGYARNLKAGDRQGTQNSSLVYRHLEKGDMMLMNRQPTLHRPSIMGHKARILTGQKALRMNYAPCKAYNADFDGDEMNGHFVQSKLGQTEAAELVSVGRNFLVPKDGTPILGLIQDHVVSGVMMTLRGRFFSKSDFMHLVLAAFGLPNKRIKLPPPAMLKPKTMWAGKQVVSAVILNCVPENYPLINLSGKAKTPLACWKVKGYDSPIFSMSESEVIFRRGELLSGVLDKSHYGATQFGLIHCCFELYGPKIAVTILSCFSRLFTRYLQWHGFTLGVADILVTDEANEKRTAAIKQIRKSGPGAARKTFGLDDNASSLRLKHAMASAYNNPRKDISEVKMLDFNVKQTVGKLTDQINDACVPGGLIRSFPDNALQMMIQSGAKGSMVNSIQISCALGQIELEGQRPPLSAVGRTLPSFKCFDPSPRAGGFVDQRFLTGINPQELFFHTMAGREGLIDTAVKTSRSGYLQRCIIKHLEGITVGYDYTVRDHDNKVVQFRYGEDGMDVGKSSYLNPKQFPFLKQNSDCLDVVVRPKGIRDVDFNVNKTKKHFKKICRWKKKNAGGPKKRYVSGFTIFSTEHVGQHRDELVYKWSNLSVEEKAAYEEAAGKKCPSTMDDAFTVSQNLGALPEKILESISNFAGNEDDFKGSLFWKGIHSMADPGENVGLLAAQSIGEPSTQMTLNTFHFAGRGEMNVTLGIPRLREILMTSGANIATPMVEIAIKECATPEQIAEIKRTFTPITLKEVLRRFSIEERLVLKKGSSARQYSVTFELKRNKDREEHARHLSRQFIIQSIEKTISKMVGDQLARNYRDILEMEVMQHHKMKVTNQKIMAQKEDDFEDIVTKKEPRYRKSDEDSSDEEAEGGKEADASEARLNQRHHDDGAEYEGEEEEQQIDPIPDDALEDSEGEELENEGFEDALRIKNVVESHQQITEYRYDTKSHRWCTVVYELPLRTKTKLNVAGMVERVVEKAMVWKTHNIDKCIIREDQRNGKDVEILQTQKINIEALYKFSDILDVNTLYSNDINMMLKYYGIEACARVIFKEMNNVFGVYGIEVNPRHLTLVADHMTNLGSVQPFSRGAMSNNTSPLQKMTYETTLKFMRDTIVKGDVDELASPSARLVTGQTIRGGTGNFDILMNDLYMVSPQTAKRRYEEAMDV</sequence>
<organism evidence="15 17">
    <name type="scientific">Bursaphelenchus xylophilus</name>
    <name type="common">Pinewood nematode worm</name>
    <name type="synonym">Aphelenchoides xylophilus</name>
    <dbReference type="NCBI Taxonomy" id="6326"/>
    <lineage>
        <taxon>Eukaryota</taxon>
        <taxon>Metazoa</taxon>
        <taxon>Ecdysozoa</taxon>
        <taxon>Nematoda</taxon>
        <taxon>Chromadorea</taxon>
        <taxon>Rhabditida</taxon>
        <taxon>Tylenchina</taxon>
        <taxon>Tylenchomorpha</taxon>
        <taxon>Aphelenchoidea</taxon>
        <taxon>Aphelenchoididae</taxon>
        <taxon>Bursaphelenchus</taxon>
    </lineage>
</organism>
<keyword evidence="10" id="KW-0539">Nucleus</keyword>
<reference evidence="14" key="2">
    <citation type="submission" date="2020-09" db="EMBL/GenBank/DDBJ databases">
        <authorList>
            <person name="Kikuchi T."/>
        </authorList>
    </citation>
    <scope>NUCLEOTIDE SEQUENCE</scope>
    <source>
        <strain evidence="14">Ka4C1</strain>
    </source>
</reference>
<dbReference type="Gene3D" id="6.20.50.80">
    <property type="match status" value="1"/>
</dbReference>
<feature type="compositionally biased region" description="Basic and acidic residues" evidence="12">
    <location>
        <begin position="1324"/>
        <end position="1337"/>
    </location>
</feature>
<dbReference type="CDD" id="cd02735">
    <property type="entry name" value="RNAP_I_Rpa1_C"/>
    <property type="match status" value="1"/>
</dbReference>
<keyword evidence="3 11" id="KW-0240">DNA-directed RNA polymerase</keyword>
<evidence type="ECO:0000256" key="8">
    <source>
        <dbReference type="ARBA" id="ARBA00022842"/>
    </source>
</evidence>
<dbReference type="InterPro" id="IPR015699">
    <property type="entry name" value="DNA-dir_RNA_pol1_lsu_N"/>
</dbReference>
<dbReference type="Pfam" id="PF04997">
    <property type="entry name" value="RNA_pol_Rpb1_1"/>
    <property type="match status" value="1"/>
</dbReference>
<dbReference type="Gene3D" id="2.40.40.20">
    <property type="match status" value="1"/>
</dbReference>
<evidence type="ECO:0000313" key="17">
    <source>
        <dbReference type="WBParaSite" id="BXY_1710900.1"/>
    </source>
</evidence>
<gene>
    <name evidence="14" type="ORF">BXYJ_LOCUS4213</name>
</gene>
<keyword evidence="4 11" id="KW-0808">Transferase</keyword>
<dbReference type="InterPro" id="IPR006592">
    <property type="entry name" value="RNA_pol_N"/>
</dbReference>
<dbReference type="Pfam" id="PF00623">
    <property type="entry name" value="RNA_pol_Rpb1_2"/>
    <property type="match status" value="1"/>
</dbReference>
<dbReference type="SMR" id="A0A1I7SVN2"/>
<protein>
    <recommendedName>
        <fullName evidence="11">DNA-directed RNA polymerase subunit</fullName>
        <ecNumber evidence="11">2.7.7.6</ecNumber>
    </recommendedName>
</protein>
<dbReference type="GO" id="GO:0046872">
    <property type="term" value="F:metal ion binding"/>
    <property type="evidence" value="ECO:0007669"/>
    <property type="project" value="UniProtKB-KW"/>
</dbReference>
<keyword evidence="8" id="KW-0460">Magnesium</keyword>
<evidence type="ECO:0000256" key="4">
    <source>
        <dbReference type="ARBA" id="ARBA00022679"/>
    </source>
</evidence>
<name>A0A1I7SVN2_BURXY</name>
<keyword evidence="16" id="KW-1185">Reference proteome</keyword>
<accession>A0A1I7SVN2</accession>
<dbReference type="EMBL" id="CAJFDI010000002">
    <property type="protein sequence ID" value="CAD5215805.1"/>
    <property type="molecule type" value="Genomic_DNA"/>
</dbReference>
<dbReference type="Pfam" id="PF04998">
    <property type="entry name" value="RNA_pol_Rpb1_5"/>
    <property type="match status" value="1"/>
</dbReference>
<dbReference type="GO" id="GO:0006351">
    <property type="term" value="P:DNA-templated transcription"/>
    <property type="evidence" value="ECO:0007669"/>
    <property type="project" value="InterPro"/>
</dbReference>
<evidence type="ECO:0000256" key="1">
    <source>
        <dbReference type="ARBA" id="ARBA00004123"/>
    </source>
</evidence>
<evidence type="ECO:0000313" key="16">
    <source>
        <dbReference type="Proteomes" id="UP000659654"/>
    </source>
</evidence>
<dbReference type="SUPFAM" id="SSF64484">
    <property type="entry name" value="beta and beta-prime subunits of DNA dependent RNA-polymerase"/>
    <property type="match status" value="1"/>
</dbReference>
<dbReference type="PANTHER" id="PTHR19376">
    <property type="entry name" value="DNA-DIRECTED RNA POLYMERASE"/>
    <property type="match status" value="1"/>
</dbReference>
<dbReference type="EMBL" id="CAJFCV020000002">
    <property type="protein sequence ID" value="CAG9097985.1"/>
    <property type="molecule type" value="Genomic_DNA"/>
</dbReference>
<dbReference type="Pfam" id="PF05000">
    <property type="entry name" value="RNA_pol_Rpb1_4"/>
    <property type="match status" value="1"/>
</dbReference>
<comment type="subcellular location">
    <subcellularLocation>
        <location evidence="1">Nucleus</location>
    </subcellularLocation>
</comment>
<dbReference type="InterPro" id="IPR042102">
    <property type="entry name" value="RNA_pol_Rpb1_3_sf"/>
</dbReference>
<dbReference type="Gene3D" id="1.10.274.100">
    <property type="entry name" value="RNA polymerase Rpb1, domain 3"/>
    <property type="match status" value="1"/>
</dbReference>
<dbReference type="Gene3D" id="4.10.860.120">
    <property type="entry name" value="RNA polymerase II, clamp domain"/>
    <property type="match status" value="1"/>
</dbReference>
<evidence type="ECO:0000259" key="13">
    <source>
        <dbReference type="SMART" id="SM00663"/>
    </source>
</evidence>
<dbReference type="GO" id="GO:0003677">
    <property type="term" value="F:DNA binding"/>
    <property type="evidence" value="ECO:0007669"/>
    <property type="project" value="InterPro"/>
</dbReference>
<dbReference type="InterPro" id="IPR007066">
    <property type="entry name" value="RNA_pol_Rpb1_3"/>
</dbReference>
<keyword evidence="9 11" id="KW-0804">Transcription</keyword>
<evidence type="ECO:0000256" key="2">
    <source>
        <dbReference type="ARBA" id="ARBA00006460"/>
    </source>
</evidence>
<keyword evidence="5 11" id="KW-0548">Nucleotidyltransferase</keyword>
<comment type="catalytic activity">
    <reaction evidence="11">
        <text>RNA(n) + a ribonucleoside 5'-triphosphate = RNA(n+1) + diphosphate</text>
        <dbReference type="Rhea" id="RHEA:21248"/>
        <dbReference type="Rhea" id="RHEA-COMP:14527"/>
        <dbReference type="Rhea" id="RHEA-COMP:17342"/>
        <dbReference type="ChEBI" id="CHEBI:33019"/>
        <dbReference type="ChEBI" id="CHEBI:61557"/>
        <dbReference type="ChEBI" id="CHEBI:140395"/>
        <dbReference type="EC" id="2.7.7.6"/>
    </reaction>
</comment>
<evidence type="ECO:0000256" key="3">
    <source>
        <dbReference type="ARBA" id="ARBA00022478"/>
    </source>
</evidence>
<dbReference type="GO" id="GO:0005736">
    <property type="term" value="C:RNA polymerase I complex"/>
    <property type="evidence" value="ECO:0007669"/>
    <property type="project" value="TreeGrafter"/>
</dbReference>
<evidence type="ECO:0000256" key="5">
    <source>
        <dbReference type="ARBA" id="ARBA00022695"/>
    </source>
</evidence>
<dbReference type="InterPro" id="IPR000722">
    <property type="entry name" value="RNA_pol_asu"/>
</dbReference>
<dbReference type="Gene3D" id="6.10.250.2940">
    <property type="match status" value="1"/>
</dbReference>
<dbReference type="InterPro" id="IPR047107">
    <property type="entry name" value="DNA-dir_RNA_pol1_lsu_C"/>
</dbReference>
<dbReference type="PANTHER" id="PTHR19376:SF11">
    <property type="entry name" value="DNA-DIRECTED RNA POLYMERASE I SUBUNIT RPA1"/>
    <property type="match status" value="1"/>
</dbReference>
<dbReference type="Proteomes" id="UP000095284">
    <property type="component" value="Unplaced"/>
</dbReference>
<dbReference type="CDD" id="cd01435">
    <property type="entry name" value="RNAP_I_RPA1_N"/>
    <property type="match status" value="1"/>
</dbReference>
<dbReference type="GO" id="GO:0003899">
    <property type="term" value="F:DNA-directed RNA polymerase activity"/>
    <property type="evidence" value="ECO:0007669"/>
    <property type="project" value="UniProtKB-EC"/>
</dbReference>
<dbReference type="Gene3D" id="3.30.70.2850">
    <property type="match status" value="1"/>
</dbReference>
<dbReference type="eggNOG" id="KOG0262">
    <property type="taxonomic scope" value="Eukaryota"/>
</dbReference>
<feature type="compositionally biased region" description="Basic and acidic residues" evidence="12">
    <location>
        <begin position="1345"/>
        <end position="1354"/>
    </location>
</feature>
<feature type="region of interest" description="Disordered" evidence="12">
    <location>
        <begin position="1319"/>
        <end position="1399"/>
    </location>
</feature>
<dbReference type="Gene3D" id="3.30.1490.180">
    <property type="entry name" value="RNA polymerase ii"/>
    <property type="match status" value="1"/>
</dbReference>
<dbReference type="EC" id="2.7.7.6" evidence="11"/>
<evidence type="ECO:0000256" key="9">
    <source>
        <dbReference type="ARBA" id="ARBA00023163"/>
    </source>
</evidence>
<dbReference type="InterPro" id="IPR007081">
    <property type="entry name" value="RNA_pol_Rpb1_5"/>
</dbReference>
<dbReference type="SUPFAM" id="SSF47095">
    <property type="entry name" value="HMG-box"/>
    <property type="match status" value="1"/>
</dbReference>